<evidence type="ECO:0000313" key="3">
    <source>
        <dbReference type="Proteomes" id="UP000050398"/>
    </source>
</evidence>
<dbReference type="SUPFAM" id="SSF55729">
    <property type="entry name" value="Acyl-CoA N-acyltransferases (Nat)"/>
    <property type="match status" value="1"/>
</dbReference>
<dbReference type="Pfam" id="PF00583">
    <property type="entry name" value="Acetyltransf_1"/>
    <property type="match status" value="1"/>
</dbReference>
<reference evidence="2 3" key="1">
    <citation type="submission" date="2015-08" db="EMBL/GenBank/DDBJ databases">
        <title>Draft Genome Sequence of Bacillus vietnamensis UCD-SED5.</title>
        <authorList>
            <person name="Lee R.D."/>
            <person name="Jospin G."/>
            <person name="Lang J.M."/>
            <person name="Coil D.A."/>
            <person name="Eisen J.A."/>
        </authorList>
    </citation>
    <scope>NUCLEOTIDE SEQUENCE [LARGE SCALE GENOMIC DNA]</scope>
    <source>
        <strain evidence="2 3">UCD-SED5</strain>
    </source>
</reference>
<dbReference type="GO" id="GO:0016747">
    <property type="term" value="F:acyltransferase activity, transferring groups other than amino-acyl groups"/>
    <property type="evidence" value="ECO:0007669"/>
    <property type="project" value="InterPro"/>
</dbReference>
<sequence length="301" mass="35161">MQQSFSKRVVTLQDMSSLKELFMNYELKAFGERQTSEEEIQEMVESIPETDRIGLWHNGELAALSILTEKDHRLPSLILANPNEHMDHYIKEMVKELVSTARIGKKKKSENKTIILSANLEVEKKTLKQCGFTATRFWFQMKKDLEDLTFTTIPSSYQISSFNPETETQCLHELFEEVFSDHFDYHPTELEEFKKRFHRPSFDPTLWFLLKEGDNLIGFILCSVNEETRLGEITHLGIQRDSRRRGLAHHLLSYAFRMLKERGMKTAALSVDSDSYTDATIVYEKAGMYVYRGFTRYDLNI</sequence>
<dbReference type="EMBL" id="LIXZ01000005">
    <property type="protein sequence ID" value="KPL59937.1"/>
    <property type="molecule type" value="Genomic_DNA"/>
</dbReference>
<evidence type="ECO:0000259" key="1">
    <source>
        <dbReference type="PROSITE" id="PS51186"/>
    </source>
</evidence>
<accession>A0A0P6WFF0</accession>
<dbReference type="InterPro" id="IPR000182">
    <property type="entry name" value="GNAT_dom"/>
</dbReference>
<proteinExistence type="predicted"/>
<protein>
    <recommendedName>
        <fullName evidence="1">N-acetyltransferase domain-containing protein</fullName>
    </recommendedName>
</protein>
<feature type="domain" description="N-acetyltransferase" evidence="1">
    <location>
        <begin position="157"/>
        <end position="301"/>
    </location>
</feature>
<dbReference type="RefSeq" id="WP_060671903.1">
    <property type="nucleotide sequence ID" value="NZ_JBCNGU010000018.1"/>
</dbReference>
<dbReference type="PATRIC" id="fig|218284.4.peg.3132"/>
<dbReference type="Proteomes" id="UP000050398">
    <property type="component" value="Unassembled WGS sequence"/>
</dbReference>
<dbReference type="CDD" id="cd04301">
    <property type="entry name" value="NAT_SF"/>
    <property type="match status" value="1"/>
</dbReference>
<dbReference type="Gene3D" id="3.40.630.30">
    <property type="match status" value="1"/>
</dbReference>
<dbReference type="PROSITE" id="PS51186">
    <property type="entry name" value="GNAT"/>
    <property type="match status" value="1"/>
</dbReference>
<evidence type="ECO:0000313" key="2">
    <source>
        <dbReference type="EMBL" id="KPL59937.1"/>
    </source>
</evidence>
<dbReference type="OrthoDB" id="9799092at2"/>
<dbReference type="AlphaFoldDB" id="A0A0P6WFF0"/>
<dbReference type="InterPro" id="IPR016181">
    <property type="entry name" value="Acyl_CoA_acyltransferase"/>
</dbReference>
<name>A0A0P6WFF0_9BACI</name>
<organism evidence="2 3">
    <name type="scientific">Rossellomorea vietnamensis</name>
    <dbReference type="NCBI Taxonomy" id="218284"/>
    <lineage>
        <taxon>Bacteria</taxon>
        <taxon>Bacillati</taxon>
        <taxon>Bacillota</taxon>
        <taxon>Bacilli</taxon>
        <taxon>Bacillales</taxon>
        <taxon>Bacillaceae</taxon>
        <taxon>Rossellomorea</taxon>
    </lineage>
</organism>
<gene>
    <name evidence="2" type="ORF">AM506_07605</name>
</gene>
<comment type="caution">
    <text evidence="2">The sequence shown here is derived from an EMBL/GenBank/DDBJ whole genome shotgun (WGS) entry which is preliminary data.</text>
</comment>